<dbReference type="Gene3D" id="3.30.9.10">
    <property type="entry name" value="D-Amino Acid Oxidase, subunit A, domain 2"/>
    <property type="match status" value="1"/>
</dbReference>
<evidence type="ECO:0000313" key="3">
    <source>
        <dbReference type="EMBL" id="MFC7125708.1"/>
    </source>
</evidence>
<protein>
    <submittedName>
        <fullName evidence="3">NAD(P)/FAD-dependent oxidoreductase</fullName>
        <ecNumber evidence="3">1.-.-.-</ecNumber>
    </submittedName>
</protein>
<dbReference type="EC" id="1.-.-.-" evidence="3"/>
<dbReference type="InterPro" id="IPR006076">
    <property type="entry name" value="FAD-dep_OxRdtase"/>
</dbReference>
<dbReference type="PANTHER" id="PTHR13847">
    <property type="entry name" value="SARCOSINE DEHYDROGENASE-RELATED"/>
    <property type="match status" value="1"/>
</dbReference>
<gene>
    <name evidence="3" type="ORF">ACFQJ7_06605</name>
</gene>
<dbReference type="RefSeq" id="WP_267636903.1">
    <property type="nucleotide sequence ID" value="NZ_JAODIY010000008.1"/>
</dbReference>
<evidence type="ECO:0000313" key="4">
    <source>
        <dbReference type="Proteomes" id="UP001596414"/>
    </source>
</evidence>
<comment type="caution">
    <text evidence="3">The sequence shown here is derived from an EMBL/GenBank/DDBJ whole genome shotgun (WGS) entry which is preliminary data.</text>
</comment>
<feature type="domain" description="FAD dependent oxidoreductase" evidence="2">
    <location>
        <begin position="21"/>
        <end position="363"/>
    </location>
</feature>
<dbReference type="PANTHER" id="PTHR13847:SF287">
    <property type="entry name" value="FAD-DEPENDENT OXIDOREDUCTASE DOMAIN-CONTAINING PROTEIN 1"/>
    <property type="match status" value="1"/>
</dbReference>
<evidence type="ECO:0000259" key="2">
    <source>
        <dbReference type="Pfam" id="PF01266"/>
    </source>
</evidence>
<dbReference type="Proteomes" id="UP001596414">
    <property type="component" value="Unassembled WGS sequence"/>
</dbReference>
<name>A0ABD5X3F4_9EURY</name>
<proteinExistence type="predicted"/>
<dbReference type="AlphaFoldDB" id="A0ABD5X3F4"/>
<reference evidence="3 4" key="1">
    <citation type="journal article" date="2014" name="Int. J. Syst. Evol. Microbiol.">
        <title>Complete genome sequence of Corynebacterium casei LMG S-19264T (=DSM 44701T), isolated from a smear-ripened cheese.</title>
        <authorList>
            <consortium name="US DOE Joint Genome Institute (JGI-PGF)"/>
            <person name="Walter F."/>
            <person name="Albersmeier A."/>
            <person name="Kalinowski J."/>
            <person name="Ruckert C."/>
        </authorList>
    </citation>
    <scope>NUCLEOTIDE SEQUENCE [LARGE SCALE GENOMIC DNA]</scope>
    <source>
        <strain evidence="3 4">CGMCC 4.7215</strain>
    </source>
</reference>
<dbReference type="GO" id="GO:0016491">
    <property type="term" value="F:oxidoreductase activity"/>
    <property type="evidence" value="ECO:0007669"/>
    <property type="project" value="UniProtKB-KW"/>
</dbReference>
<sequence>MTDIDSSLLDQSGNRGTDCTVAVVGAGAVGLTTALDLASERTDVTVYEADTVAGGSSGRAAGVCYNAFAAEPNATLGQEAIDRFRAFEADGAPFTECPYVWLAQTGDNTKVDLVREGIQRMQELGVEAEELDAATLTERFPALRTDDVAVGGVTAGGGYTDAGKYTAWLADRARDAGVSIEEETPVSIETEPPAVRLAGSGDSRRVVDTVIVAAGAHSKELLAAVDVSIPMKPYRVQALVGEVSVGGKPAGWEPIVYDTSADCYLRPHAEGLLAGDGTEECEANPDNYQRDANAEFSENLAARVTHRIPDCGLEVDRAWAGLCTATPDRDPLVGEVRDGVYVATGFQGQGFMRSPAIGRRLADEVLGGDGIEAFDPSRFDGDESFEVREGMAVES</sequence>
<dbReference type="SUPFAM" id="SSF51905">
    <property type="entry name" value="FAD/NAD(P)-binding domain"/>
    <property type="match status" value="1"/>
</dbReference>
<organism evidence="3 4">
    <name type="scientific">Halovenus rubra</name>
    <dbReference type="NCBI Taxonomy" id="869890"/>
    <lineage>
        <taxon>Archaea</taxon>
        <taxon>Methanobacteriati</taxon>
        <taxon>Methanobacteriota</taxon>
        <taxon>Stenosarchaea group</taxon>
        <taxon>Halobacteria</taxon>
        <taxon>Halobacteriales</taxon>
        <taxon>Haloarculaceae</taxon>
        <taxon>Halovenus</taxon>
    </lineage>
</organism>
<accession>A0ABD5X3F4</accession>
<dbReference type="EMBL" id="JBHSZQ010000008">
    <property type="protein sequence ID" value="MFC7125708.1"/>
    <property type="molecule type" value="Genomic_DNA"/>
</dbReference>
<dbReference type="InterPro" id="IPR036188">
    <property type="entry name" value="FAD/NAD-bd_sf"/>
</dbReference>
<dbReference type="Gene3D" id="3.50.50.60">
    <property type="entry name" value="FAD/NAD(P)-binding domain"/>
    <property type="match status" value="1"/>
</dbReference>
<keyword evidence="1 3" id="KW-0560">Oxidoreductase</keyword>
<dbReference type="Pfam" id="PF01266">
    <property type="entry name" value="DAO"/>
    <property type="match status" value="1"/>
</dbReference>
<evidence type="ECO:0000256" key="1">
    <source>
        <dbReference type="ARBA" id="ARBA00023002"/>
    </source>
</evidence>